<keyword evidence="6 8" id="KW-1133">Transmembrane helix</keyword>
<evidence type="ECO:0000256" key="2">
    <source>
        <dbReference type="ARBA" id="ARBA00007935"/>
    </source>
</evidence>
<feature type="transmembrane region" description="Helical" evidence="8">
    <location>
        <begin position="138"/>
        <end position="155"/>
    </location>
</feature>
<evidence type="ECO:0000256" key="1">
    <source>
        <dbReference type="ARBA" id="ARBA00004651"/>
    </source>
</evidence>
<dbReference type="Proteomes" id="UP000273119">
    <property type="component" value="Unassembled WGS sequence"/>
</dbReference>
<dbReference type="CDD" id="cd06550">
    <property type="entry name" value="TM_ABC_iron-siderophores_like"/>
    <property type="match status" value="1"/>
</dbReference>
<accession>A0A496PI55</accession>
<proteinExistence type="inferred from homology"/>
<feature type="transmembrane region" description="Helical" evidence="8">
    <location>
        <begin position="295"/>
        <end position="315"/>
    </location>
</feature>
<reference evidence="9 10" key="1">
    <citation type="submission" date="2018-07" db="EMBL/GenBank/DDBJ databases">
        <title>Arthrobacter sp. nov., isolated from raw cow's milk with high bacterial count.</title>
        <authorList>
            <person name="Hahne J."/>
            <person name="Isele D."/>
            <person name="Lipski A."/>
        </authorList>
    </citation>
    <scope>NUCLEOTIDE SEQUENCE [LARGE SCALE GENOMIC DNA]</scope>
    <source>
        <strain evidence="9 10">JZ R-183</strain>
    </source>
</reference>
<evidence type="ECO:0000313" key="10">
    <source>
        <dbReference type="Proteomes" id="UP000273119"/>
    </source>
</evidence>
<evidence type="ECO:0000256" key="7">
    <source>
        <dbReference type="ARBA" id="ARBA00023136"/>
    </source>
</evidence>
<gene>
    <name evidence="9" type="ORF">DWQ67_09515</name>
</gene>
<feature type="transmembrane region" description="Helical" evidence="8">
    <location>
        <begin position="253"/>
        <end position="283"/>
    </location>
</feature>
<dbReference type="PANTHER" id="PTHR30472:SF1">
    <property type="entry name" value="FE(3+) DICITRATE TRANSPORT SYSTEM PERMEASE PROTEIN FECC-RELATED"/>
    <property type="match status" value="1"/>
</dbReference>
<evidence type="ECO:0000256" key="8">
    <source>
        <dbReference type="SAM" id="Phobius"/>
    </source>
</evidence>
<dbReference type="Gene3D" id="1.10.3470.10">
    <property type="entry name" value="ABC transporter involved in vitamin B12 uptake, BtuC"/>
    <property type="match status" value="1"/>
</dbReference>
<sequence>MTQAPAAAGRALIAGRPSKGSAGRVALTAAVLLVLLALAVAASLAFGARGYSFEAVWSALITPAADPDAAAVISSRIPRTVNGLLVGAALALCGAVMQAATRNPLADAGLLGLNAGSALAVVIGIGVFGVAAVGALSWFALVGAAGAALVVHAVSTRGSGGSTPLKLALAGAALAAGLVSVTQAILLQGRDELDTFRFWQVGSLSQRQLDELLVPALVLAAGVLLALICSPALDRLALGDDVAASLGSHPARVRLLSLGAAVLLAGAATTIGGPIAFVGLVIPHALRPFVGSKQTVLAPLSLLAGPLLVLAADTFGRVVAPPGEVPVGVMTALVGAPVFLILLRVGSKR</sequence>
<dbReference type="InterPro" id="IPR000522">
    <property type="entry name" value="ABC_transptr_permease_BtuC"/>
</dbReference>
<evidence type="ECO:0000256" key="3">
    <source>
        <dbReference type="ARBA" id="ARBA00022448"/>
    </source>
</evidence>
<dbReference type="AlphaFoldDB" id="A0A496PI55"/>
<keyword evidence="7 8" id="KW-0472">Membrane</keyword>
<dbReference type="SUPFAM" id="SSF81345">
    <property type="entry name" value="ABC transporter involved in vitamin B12 uptake, BtuC"/>
    <property type="match status" value="1"/>
</dbReference>
<dbReference type="Pfam" id="PF01032">
    <property type="entry name" value="FecCD"/>
    <property type="match status" value="1"/>
</dbReference>
<dbReference type="EMBL" id="QQXL01000005">
    <property type="protein sequence ID" value="RKW70171.1"/>
    <property type="molecule type" value="Genomic_DNA"/>
</dbReference>
<keyword evidence="10" id="KW-1185">Reference proteome</keyword>
<feature type="transmembrane region" description="Helical" evidence="8">
    <location>
        <begin position="112"/>
        <end position="131"/>
    </location>
</feature>
<comment type="caution">
    <text evidence="9">The sequence shown here is derived from an EMBL/GenBank/DDBJ whole genome shotgun (WGS) entry which is preliminary data.</text>
</comment>
<dbReference type="GO" id="GO:0022857">
    <property type="term" value="F:transmembrane transporter activity"/>
    <property type="evidence" value="ECO:0007669"/>
    <property type="project" value="InterPro"/>
</dbReference>
<protein>
    <submittedName>
        <fullName evidence="9">Iron ABC transporter permease</fullName>
    </submittedName>
</protein>
<dbReference type="FunFam" id="1.10.3470.10:FF:000001">
    <property type="entry name" value="Vitamin B12 ABC transporter permease BtuC"/>
    <property type="match status" value="1"/>
</dbReference>
<dbReference type="GO" id="GO:0005886">
    <property type="term" value="C:plasma membrane"/>
    <property type="evidence" value="ECO:0007669"/>
    <property type="project" value="UniProtKB-SubCell"/>
</dbReference>
<feature type="transmembrane region" description="Helical" evidence="8">
    <location>
        <begin position="167"/>
        <end position="187"/>
    </location>
</feature>
<evidence type="ECO:0000256" key="5">
    <source>
        <dbReference type="ARBA" id="ARBA00022692"/>
    </source>
</evidence>
<name>A0A496PI55_9MICC</name>
<evidence type="ECO:0000313" key="9">
    <source>
        <dbReference type="EMBL" id="RKW70171.1"/>
    </source>
</evidence>
<evidence type="ECO:0000256" key="4">
    <source>
        <dbReference type="ARBA" id="ARBA00022475"/>
    </source>
</evidence>
<organism evidence="9 10">
    <name type="scientific">Galactobacter caseinivorans</name>
    <dbReference type="NCBI Taxonomy" id="2676123"/>
    <lineage>
        <taxon>Bacteria</taxon>
        <taxon>Bacillati</taxon>
        <taxon>Actinomycetota</taxon>
        <taxon>Actinomycetes</taxon>
        <taxon>Micrococcales</taxon>
        <taxon>Micrococcaceae</taxon>
        <taxon>Galactobacter</taxon>
    </lineage>
</organism>
<keyword evidence="3" id="KW-0813">Transport</keyword>
<feature type="transmembrane region" description="Helical" evidence="8">
    <location>
        <begin position="25"/>
        <end position="48"/>
    </location>
</feature>
<evidence type="ECO:0000256" key="6">
    <source>
        <dbReference type="ARBA" id="ARBA00022989"/>
    </source>
</evidence>
<keyword evidence="4" id="KW-1003">Cell membrane</keyword>
<keyword evidence="5 8" id="KW-0812">Transmembrane</keyword>
<feature type="transmembrane region" description="Helical" evidence="8">
    <location>
        <begin position="327"/>
        <end position="346"/>
    </location>
</feature>
<dbReference type="GO" id="GO:0033214">
    <property type="term" value="P:siderophore-iron import into cell"/>
    <property type="evidence" value="ECO:0007669"/>
    <property type="project" value="TreeGrafter"/>
</dbReference>
<comment type="subcellular location">
    <subcellularLocation>
        <location evidence="1">Cell membrane</location>
        <topology evidence="1">Multi-pass membrane protein</topology>
    </subcellularLocation>
</comment>
<dbReference type="InterPro" id="IPR037294">
    <property type="entry name" value="ABC_BtuC-like"/>
</dbReference>
<feature type="transmembrane region" description="Helical" evidence="8">
    <location>
        <begin position="212"/>
        <end position="233"/>
    </location>
</feature>
<feature type="transmembrane region" description="Helical" evidence="8">
    <location>
        <begin position="81"/>
        <end position="100"/>
    </location>
</feature>
<dbReference type="PANTHER" id="PTHR30472">
    <property type="entry name" value="FERRIC ENTEROBACTIN TRANSPORT SYSTEM PERMEASE PROTEIN"/>
    <property type="match status" value="1"/>
</dbReference>
<comment type="similarity">
    <text evidence="2">Belongs to the binding-protein-dependent transport system permease family. FecCD subfamily.</text>
</comment>